<evidence type="ECO:0000256" key="1">
    <source>
        <dbReference type="SAM" id="MobiDB-lite"/>
    </source>
</evidence>
<accession>A0ABP8RG74</accession>
<protein>
    <submittedName>
        <fullName evidence="2">PAC2 family protein</fullName>
    </submittedName>
</protein>
<evidence type="ECO:0000313" key="2">
    <source>
        <dbReference type="EMBL" id="GAA4538098.1"/>
    </source>
</evidence>
<dbReference type="RefSeq" id="WP_345412668.1">
    <property type="nucleotide sequence ID" value="NZ_BAABGT010000012.1"/>
</dbReference>
<dbReference type="Proteomes" id="UP001501598">
    <property type="component" value="Unassembled WGS sequence"/>
</dbReference>
<reference evidence="3" key="1">
    <citation type="journal article" date="2019" name="Int. J. Syst. Evol. Microbiol.">
        <title>The Global Catalogue of Microorganisms (GCM) 10K type strain sequencing project: providing services to taxonomists for standard genome sequencing and annotation.</title>
        <authorList>
            <consortium name="The Broad Institute Genomics Platform"/>
            <consortium name="The Broad Institute Genome Sequencing Center for Infectious Disease"/>
            <person name="Wu L."/>
            <person name="Ma J."/>
        </authorList>
    </citation>
    <scope>NUCLEOTIDE SEQUENCE [LARGE SCALE GENOMIC DNA]</scope>
    <source>
        <strain evidence="3">JCM 17906</strain>
    </source>
</reference>
<gene>
    <name evidence="2" type="ORF">GCM10023175_07520</name>
</gene>
<dbReference type="EMBL" id="BAABGT010000012">
    <property type="protein sequence ID" value="GAA4538098.1"/>
    <property type="molecule type" value="Genomic_DNA"/>
</dbReference>
<dbReference type="InterPro" id="IPR008492">
    <property type="entry name" value="Rv2714-like"/>
</dbReference>
<evidence type="ECO:0000313" key="3">
    <source>
        <dbReference type="Proteomes" id="UP001501598"/>
    </source>
</evidence>
<dbReference type="PIRSF" id="PIRSF028754">
    <property type="entry name" value="UCP028754"/>
    <property type="match status" value="1"/>
</dbReference>
<dbReference type="Gene3D" id="3.40.50.10900">
    <property type="entry name" value="PAC-like subunit"/>
    <property type="match status" value="1"/>
</dbReference>
<comment type="caution">
    <text evidence="2">The sequence shown here is derived from an EMBL/GenBank/DDBJ whole genome shotgun (WGS) entry which is preliminary data.</text>
</comment>
<dbReference type="InterPro" id="IPR038389">
    <property type="entry name" value="PSMG2_sf"/>
</dbReference>
<feature type="region of interest" description="Disordered" evidence="1">
    <location>
        <begin position="258"/>
        <end position="279"/>
    </location>
</feature>
<dbReference type="Pfam" id="PF09754">
    <property type="entry name" value="PAC2"/>
    <property type="match status" value="1"/>
</dbReference>
<name>A0ABP8RG74_9PSEU</name>
<proteinExistence type="predicted"/>
<dbReference type="InterPro" id="IPR019151">
    <property type="entry name" value="Proteasome_assmbl_chaperone_2"/>
</dbReference>
<dbReference type="SUPFAM" id="SSF159659">
    <property type="entry name" value="Cgl1923-like"/>
    <property type="match status" value="1"/>
</dbReference>
<keyword evidence="3" id="KW-1185">Reference proteome</keyword>
<organism evidence="2 3">
    <name type="scientific">Pseudonocardia xishanensis</name>
    <dbReference type="NCBI Taxonomy" id="630995"/>
    <lineage>
        <taxon>Bacteria</taxon>
        <taxon>Bacillati</taxon>
        <taxon>Actinomycetota</taxon>
        <taxon>Actinomycetes</taxon>
        <taxon>Pseudonocardiales</taxon>
        <taxon>Pseudonocardiaceae</taxon>
        <taxon>Pseudonocardia</taxon>
    </lineage>
</organism>
<sequence length="297" mass="33097">MTEREQRAGVPSDLPDLVDPVMITAFEGWNDAGEAASTALEHLELSWDAEPLGSIDPEEYYDFQVTRPLVRMAQGVTRRIEWQTTRLSVAKLPGSERHVVLVNGIEPNLRWRTFCGEILEYVERLGVTKVINLGAMLTDIPHTRPTPVRGSGYDSDSTEKLGVEPSTYQGPTGIVGVFQHLCIEAGVPALSYWAEVPHYVSQARVPKAAVALLLRVEDALDVEVPLGGLPEQAEEWERTVNEMAEADDEVREYVRQLEQQAQDDEEEQPVDLTETSGDEIAKDFERYLRRRGPGGAS</sequence>